<dbReference type="Gene3D" id="3.40.50.720">
    <property type="entry name" value="NAD(P)-binding Rossmann-like Domain"/>
    <property type="match status" value="1"/>
</dbReference>
<dbReference type="OrthoDB" id="9811743at2"/>
<evidence type="ECO:0000259" key="2">
    <source>
        <dbReference type="Pfam" id="PF01370"/>
    </source>
</evidence>
<feature type="domain" description="NAD-dependent epimerase/dehydratase" evidence="2">
    <location>
        <begin position="3"/>
        <end position="249"/>
    </location>
</feature>
<comment type="caution">
    <text evidence="3">The sequence shown here is derived from an EMBL/GenBank/DDBJ whole genome shotgun (WGS) entry which is preliminary data.</text>
</comment>
<reference evidence="3 4" key="1">
    <citation type="submission" date="2019-05" db="EMBL/GenBank/DDBJ databases">
        <title>Verrucobacter flavum gen. nov., sp. nov. a new member of the family Verrucomicrobiaceae.</title>
        <authorList>
            <person name="Szuroczki S."/>
            <person name="Abbaszade G."/>
            <person name="Szabo A."/>
            <person name="Felfoldi T."/>
            <person name="Schumann P."/>
            <person name="Boka K."/>
            <person name="Keki Z."/>
            <person name="Toumi M."/>
            <person name="Toth E."/>
        </authorList>
    </citation>
    <scope>NUCLEOTIDE SEQUENCE [LARGE SCALE GENOMIC DNA]</scope>
    <source>
        <strain evidence="3 4">MG-N-17</strain>
    </source>
</reference>
<dbReference type="EMBL" id="VAUV01000001">
    <property type="protein sequence ID" value="TLD72769.1"/>
    <property type="molecule type" value="Genomic_DNA"/>
</dbReference>
<evidence type="ECO:0000313" key="4">
    <source>
        <dbReference type="Proteomes" id="UP000306196"/>
    </source>
</evidence>
<dbReference type="AlphaFoldDB" id="A0A5R8KLV5"/>
<dbReference type="InterPro" id="IPR001509">
    <property type="entry name" value="Epimerase_deHydtase"/>
</dbReference>
<organism evidence="3 4">
    <name type="scientific">Phragmitibacter flavus</name>
    <dbReference type="NCBI Taxonomy" id="2576071"/>
    <lineage>
        <taxon>Bacteria</taxon>
        <taxon>Pseudomonadati</taxon>
        <taxon>Verrucomicrobiota</taxon>
        <taxon>Verrucomicrobiia</taxon>
        <taxon>Verrucomicrobiales</taxon>
        <taxon>Verrucomicrobiaceae</taxon>
        <taxon>Phragmitibacter</taxon>
    </lineage>
</organism>
<accession>A0A5R8KLV5</accession>
<dbReference type="RefSeq" id="WP_138084391.1">
    <property type="nucleotide sequence ID" value="NZ_VAUV01000001.1"/>
</dbReference>
<sequence>MNVLVTGGAGFIGSHTVERLLSEGARVVVLDNFNDYYDPAIKRENLRAVRDQVTVIEGDLRDPSVVEQAFTALEGGLDAVIHLAARAGVRPSIEQPELYIDTNIKGTFYLLEACKRHGVKRFVFASSSSVYGVNKKVPFAEEDPILQTISPYAMTKMAGEQMCSNYSALVGIHTVCLRFFTVYGPRQRPDLAISKFTRLIHEDQPIDRYGKGDTARDYTFISDIVDGILGALAYSADEAAPKCSIFNLGGSQTVKLNELIEVIENSLGKKAEINEMPEQPGDVPLTSADVSKAAKLLNFKPTTHIDSGIPRFVEWWLNMRSKGLR</sequence>
<dbReference type="Pfam" id="PF01370">
    <property type="entry name" value="Epimerase"/>
    <property type="match status" value="1"/>
</dbReference>
<proteinExistence type="predicted"/>
<dbReference type="PRINTS" id="PR01713">
    <property type="entry name" value="NUCEPIMERASE"/>
</dbReference>
<protein>
    <submittedName>
        <fullName evidence="3">SDR family NAD(P)-dependent oxidoreductase</fullName>
    </submittedName>
</protein>
<evidence type="ECO:0000313" key="3">
    <source>
        <dbReference type="EMBL" id="TLD72769.1"/>
    </source>
</evidence>
<keyword evidence="4" id="KW-1185">Reference proteome</keyword>
<dbReference type="SUPFAM" id="SSF51735">
    <property type="entry name" value="NAD(P)-binding Rossmann-fold domains"/>
    <property type="match status" value="1"/>
</dbReference>
<gene>
    <name evidence="3" type="ORF">FEM03_01460</name>
</gene>
<evidence type="ECO:0000256" key="1">
    <source>
        <dbReference type="ARBA" id="ARBA00023027"/>
    </source>
</evidence>
<dbReference type="PANTHER" id="PTHR43574">
    <property type="entry name" value="EPIMERASE-RELATED"/>
    <property type="match status" value="1"/>
</dbReference>
<dbReference type="InterPro" id="IPR036291">
    <property type="entry name" value="NAD(P)-bd_dom_sf"/>
</dbReference>
<keyword evidence="1" id="KW-0520">NAD</keyword>
<name>A0A5R8KLV5_9BACT</name>
<dbReference type="Proteomes" id="UP000306196">
    <property type="component" value="Unassembled WGS sequence"/>
</dbReference>